<dbReference type="Proteomes" id="UP000062255">
    <property type="component" value="Chromosome"/>
</dbReference>
<evidence type="ECO:0000313" key="1">
    <source>
        <dbReference type="EMBL" id="AKS34275.1"/>
    </source>
</evidence>
<reference evidence="1 2" key="1">
    <citation type="submission" date="2015-07" db="EMBL/GenBank/DDBJ databases">
        <title>Complete genome sequence of Mycobacterium goodii X7B, a facultative thermophilic biodesulfurizing bacterium.</title>
        <authorList>
            <person name="Yu B."/>
            <person name="Li F."/>
            <person name="Xu P."/>
        </authorList>
    </citation>
    <scope>NUCLEOTIDE SEQUENCE [LARGE SCALE GENOMIC DNA]</scope>
    <source>
        <strain evidence="1 2">X7B</strain>
    </source>
</reference>
<accession>A0A0K0XA50</accession>
<proteinExistence type="predicted"/>
<name>A0A0K0XA50_MYCGD</name>
<sequence>MTLALADSFDVLPDGRCAGRRVNNGMRDGGRVQLRSTTVGGSVWSVASAHIEHIPPPLRHGRPLFEDDGLYCFVKAVFVPQRPDPTSTYDLKFEGGNWRGGLKLGRAPFGQRDRPGYGSVIATVMTCNSLQDPPEKDCPEWAN</sequence>
<evidence type="ECO:0000313" key="2">
    <source>
        <dbReference type="Proteomes" id="UP000062255"/>
    </source>
</evidence>
<dbReference type="AlphaFoldDB" id="A0A0K0XA50"/>
<dbReference type="EMBL" id="CP012150">
    <property type="protein sequence ID" value="AKS34275.1"/>
    <property type="molecule type" value="Genomic_DNA"/>
</dbReference>
<dbReference type="PATRIC" id="fig|134601.6.peg.4733"/>
<gene>
    <name evidence="1" type="ORF">AFA91_22920</name>
</gene>
<dbReference type="KEGG" id="mgo:AFA91_22920"/>
<protein>
    <submittedName>
        <fullName evidence="1">Uncharacterized protein</fullName>
    </submittedName>
</protein>
<organism evidence="1 2">
    <name type="scientific">Mycolicibacterium goodii</name>
    <name type="common">Mycobacterium goodii</name>
    <dbReference type="NCBI Taxonomy" id="134601"/>
    <lineage>
        <taxon>Bacteria</taxon>
        <taxon>Bacillati</taxon>
        <taxon>Actinomycetota</taxon>
        <taxon>Actinomycetes</taxon>
        <taxon>Mycobacteriales</taxon>
        <taxon>Mycobacteriaceae</taxon>
        <taxon>Mycolicibacterium</taxon>
    </lineage>
</organism>